<sequence>MVACGIAALCRSCSLQDTLRSFTKLCAELERFYCCHVQENVDGKASPFDKQNLSLQIRFDLVVAYPDQFHEGGCLQFVCVLSSCQKRATKHGCWTNLRSL</sequence>
<dbReference type="Proteomes" id="UP000018817">
    <property type="component" value="Unassembled WGS sequence"/>
</dbReference>
<dbReference type="GeneID" id="20191157"/>
<name>W2QFP8_PHYN3</name>
<dbReference type="AlphaFoldDB" id="W2QFP8"/>
<reference evidence="1 2" key="2">
    <citation type="submission" date="2013-11" db="EMBL/GenBank/DDBJ databases">
        <title>The Genome Sequence of Phytophthora parasitica INRA-310.</title>
        <authorList>
            <consortium name="The Broad Institute Genomics Platform"/>
            <person name="Russ C."/>
            <person name="Tyler B."/>
            <person name="Panabieres F."/>
            <person name="Shan W."/>
            <person name="Tripathy S."/>
            <person name="Grunwald N."/>
            <person name="Machado M."/>
            <person name="Johnson C.S."/>
            <person name="Arredondo F."/>
            <person name="Hong C."/>
            <person name="Coffey M."/>
            <person name="Young S.K."/>
            <person name="Zeng Q."/>
            <person name="Gargeya S."/>
            <person name="Fitzgerald M."/>
            <person name="Abouelleil A."/>
            <person name="Alvarado L."/>
            <person name="Chapman S.B."/>
            <person name="Gainer-Dewar J."/>
            <person name="Goldberg J."/>
            <person name="Griggs A."/>
            <person name="Gujja S."/>
            <person name="Hansen M."/>
            <person name="Howarth C."/>
            <person name="Imamovic A."/>
            <person name="Ireland A."/>
            <person name="Larimer J."/>
            <person name="McCowan C."/>
            <person name="Murphy C."/>
            <person name="Pearson M."/>
            <person name="Poon T.W."/>
            <person name="Priest M."/>
            <person name="Roberts A."/>
            <person name="Saif S."/>
            <person name="Shea T."/>
            <person name="Sykes S."/>
            <person name="Wortman J."/>
            <person name="Nusbaum C."/>
            <person name="Birren B."/>
        </authorList>
    </citation>
    <scope>NUCLEOTIDE SEQUENCE [LARGE SCALE GENOMIC DNA]</scope>
    <source>
        <strain evidence="1 2">INRA-310</strain>
    </source>
</reference>
<dbReference type="EMBL" id="KI669578">
    <property type="protein sequence ID" value="ETN11997.1"/>
    <property type="molecule type" value="Genomic_DNA"/>
</dbReference>
<organism evidence="1 2">
    <name type="scientific">Phytophthora nicotianae (strain INRA-310)</name>
    <name type="common">Phytophthora parasitica</name>
    <dbReference type="NCBI Taxonomy" id="761204"/>
    <lineage>
        <taxon>Eukaryota</taxon>
        <taxon>Sar</taxon>
        <taxon>Stramenopiles</taxon>
        <taxon>Oomycota</taxon>
        <taxon>Peronosporomycetes</taxon>
        <taxon>Peronosporales</taxon>
        <taxon>Peronosporaceae</taxon>
        <taxon>Phytophthora</taxon>
    </lineage>
</organism>
<proteinExistence type="predicted"/>
<evidence type="ECO:0000313" key="2">
    <source>
        <dbReference type="Proteomes" id="UP000018817"/>
    </source>
</evidence>
<protein>
    <submittedName>
        <fullName evidence="1">Uncharacterized protein</fullName>
    </submittedName>
</protein>
<dbReference type="VEuPathDB" id="FungiDB:PPTG_22558"/>
<gene>
    <name evidence="1" type="ORF">PPTG_22558</name>
</gene>
<reference evidence="2" key="1">
    <citation type="submission" date="2011-12" db="EMBL/GenBank/DDBJ databases">
        <authorList>
            <consortium name="The Broad Institute Genome Sequencing Platform"/>
            <person name="Russ C."/>
            <person name="Tyler B."/>
            <person name="Panabieres F."/>
            <person name="Shan W."/>
            <person name="Tripathy S."/>
            <person name="Grunwald N."/>
            <person name="Machado M."/>
            <person name="Young S.K."/>
            <person name="Zeng Q."/>
            <person name="Gargeya S."/>
            <person name="Fitzgerald M."/>
            <person name="Haas B."/>
            <person name="Abouelleil A."/>
            <person name="Alvarado L."/>
            <person name="Arachchi H.M."/>
            <person name="Berlin A."/>
            <person name="Chapman S.B."/>
            <person name="Gearin G."/>
            <person name="Goldberg J."/>
            <person name="Griggs A."/>
            <person name="Gujja S."/>
            <person name="Hansen M."/>
            <person name="Heiman D."/>
            <person name="Howarth C."/>
            <person name="Larimer J."/>
            <person name="Lui A."/>
            <person name="MacDonald P.J.P."/>
            <person name="McCowen C."/>
            <person name="Montmayeur A."/>
            <person name="Murphy C."/>
            <person name="Neiman D."/>
            <person name="Pearson M."/>
            <person name="Priest M."/>
            <person name="Roberts A."/>
            <person name="Saif S."/>
            <person name="Shea T."/>
            <person name="Sisk P."/>
            <person name="Stolte C."/>
            <person name="Sykes S."/>
            <person name="Wortman J."/>
            <person name="Nusbaum C."/>
            <person name="Birren B."/>
        </authorList>
    </citation>
    <scope>NUCLEOTIDE SEQUENCE [LARGE SCALE GENOMIC DNA]</scope>
    <source>
        <strain evidence="2">INRA-310</strain>
    </source>
</reference>
<evidence type="ECO:0000313" key="1">
    <source>
        <dbReference type="EMBL" id="ETN11997.1"/>
    </source>
</evidence>
<accession>W2QFP8</accession>
<dbReference type="RefSeq" id="XP_008903049.1">
    <property type="nucleotide sequence ID" value="XM_008904801.1"/>
</dbReference>